<accession>H8KYV2</accession>
<feature type="domain" description="Thioredoxin" evidence="1">
    <location>
        <begin position="11"/>
        <end position="144"/>
    </location>
</feature>
<dbReference type="SUPFAM" id="SSF52833">
    <property type="entry name" value="Thioredoxin-like"/>
    <property type="match status" value="1"/>
</dbReference>
<dbReference type="GO" id="GO:0015035">
    <property type="term" value="F:protein-disulfide reductase activity"/>
    <property type="evidence" value="ECO:0007669"/>
    <property type="project" value="TreeGrafter"/>
</dbReference>
<protein>
    <submittedName>
        <fullName evidence="2">Thiol:disulfide interchange protein</fullName>
    </submittedName>
</protein>
<dbReference type="HOGENOM" id="CLU_622218_0_0_6"/>
<dbReference type="STRING" id="767434.Fraau_1764"/>
<reference evidence="2" key="1">
    <citation type="submission" date="2012-02" db="EMBL/GenBank/DDBJ databases">
        <title>The complete genome of Frateuria aurantia DSM 6220.</title>
        <authorList>
            <consortium name="US DOE Joint Genome Institute (JGI-PGF)"/>
            <person name="Lucas S."/>
            <person name="Copeland A."/>
            <person name="Lapidus A."/>
            <person name="Glavina del Rio T."/>
            <person name="Dalin E."/>
            <person name="Tice H."/>
            <person name="Bruce D."/>
            <person name="Goodwin L."/>
            <person name="Pitluck S."/>
            <person name="Peters L."/>
            <person name="Ovchinnikova G."/>
            <person name="Teshima H."/>
            <person name="Kyrpides N."/>
            <person name="Mavromatis K."/>
            <person name="Ivanova N."/>
            <person name="Brettin T."/>
            <person name="Detter J.C."/>
            <person name="Han C."/>
            <person name="Larimer F."/>
            <person name="Land M."/>
            <person name="Hauser L."/>
            <person name="Markowitz V."/>
            <person name="Cheng J.-F."/>
            <person name="Hugenholtz P."/>
            <person name="Woyke T."/>
            <person name="Wu D."/>
            <person name="Brambilla E."/>
            <person name="Klenk H.-P."/>
            <person name="Eisen J.A."/>
        </authorList>
    </citation>
    <scope>NUCLEOTIDE SEQUENCE</scope>
    <source>
        <strain evidence="2">DSM 6220</strain>
    </source>
</reference>
<dbReference type="Gene3D" id="3.40.30.10">
    <property type="entry name" value="Glutaredoxin"/>
    <property type="match status" value="1"/>
</dbReference>
<dbReference type="RefSeq" id="WP_014403176.1">
    <property type="nucleotide sequence ID" value="NC_017033.1"/>
</dbReference>
<sequence>MKPMLGLALWLAAGWMGPDAEVMAQSAPTNSVADSQLTTIDQALLLARQKHQPVFVDFSASWCHSCFAMRDHVLTGPQWEAEKKKFVLIESDADSDNGSAWMEKLKVPSLPTYLILNPDGSERARIIGEVPQAKFMQTLDVILAGQGSLEQRQARAAKGSMVDLAAVIEDYLGRFKVSEGLAWFRQLPAPVRQTAATNPLTAPGLSLLQMRELASEVDLATAQQKPLAGLISRCRRQADKALAYAHDRHRFAVVSSLASCVQSLPLAERRAVLARPLASLQPLLQQVFGRDAAKVDLLEYTTEMEWIYGVVQQPDRKKAVQDQAIATARRLLDDGRGGLDVRHNRSVAENLQIILDHAGENAARLKVLKLLAEAYPDEYYYLQEYGSALVAAGDASQGLPLLDRAVRLAPAEKQESLAWPRTKALMQLHRQKEAEAVVAAVLKAHPHPAPGPEAYQLQDLQSLLKH</sequence>
<name>H8KYV2_FRAAD</name>
<organism evidence="2 3">
    <name type="scientific">Frateuria aurantia (strain ATCC 33424 / DSM 6220 / KCTC 2777 / LMG 1558 / NBRC 3245 / NCIMB 13370)</name>
    <name type="common">Acetobacter aurantius</name>
    <dbReference type="NCBI Taxonomy" id="767434"/>
    <lineage>
        <taxon>Bacteria</taxon>
        <taxon>Pseudomonadati</taxon>
        <taxon>Pseudomonadota</taxon>
        <taxon>Gammaproteobacteria</taxon>
        <taxon>Lysobacterales</taxon>
        <taxon>Rhodanobacteraceae</taxon>
        <taxon>Frateuria</taxon>
    </lineage>
</organism>
<dbReference type="KEGG" id="fau:Fraau_1764"/>
<dbReference type="InterPro" id="IPR036249">
    <property type="entry name" value="Thioredoxin-like_sf"/>
</dbReference>
<dbReference type="InterPro" id="IPR013766">
    <property type="entry name" value="Thioredoxin_domain"/>
</dbReference>
<dbReference type="GO" id="GO:0045454">
    <property type="term" value="P:cell redox homeostasis"/>
    <property type="evidence" value="ECO:0007669"/>
    <property type="project" value="TreeGrafter"/>
</dbReference>
<evidence type="ECO:0000259" key="1">
    <source>
        <dbReference type="PROSITE" id="PS51352"/>
    </source>
</evidence>
<dbReference type="AlphaFoldDB" id="H8KYV2"/>
<dbReference type="EMBL" id="CP003350">
    <property type="protein sequence ID" value="AFC86171.1"/>
    <property type="molecule type" value="Genomic_DNA"/>
</dbReference>
<keyword evidence="3" id="KW-1185">Reference proteome</keyword>
<proteinExistence type="predicted"/>
<evidence type="ECO:0000313" key="2">
    <source>
        <dbReference type="EMBL" id="AFC86171.1"/>
    </source>
</evidence>
<dbReference type="PANTHER" id="PTHR32234">
    <property type="entry name" value="THIOL:DISULFIDE INTERCHANGE PROTEIN DSBD"/>
    <property type="match status" value="1"/>
</dbReference>
<dbReference type="Proteomes" id="UP000005234">
    <property type="component" value="Chromosome"/>
</dbReference>
<dbReference type="Pfam" id="PF13899">
    <property type="entry name" value="Thioredoxin_7"/>
    <property type="match status" value="1"/>
</dbReference>
<dbReference type="eggNOG" id="COG4232">
    <property type="taxonomic scope" value="Bacteria"/>
</dbReference>
<gene>
    <name evidence="2" type="ordered locus">Fraau_1764</name>
</gene>
<dbReference type="OrthoDB" id="195735at2"/>
<dbReference type="PROSITE" id="PS51352">
    <property type="entry name" value="THIOREDOXIN_2"/>
    <property type="match status" value="1"/>
</dbReference>
<dbReference type="PANTHER" id="PTHR32234:SF0">
    <property type="entry name" value="THIOL:DISULFIDE INTERCHANGE PROTEIN DSBD"/>
    <property type="match status" value="1"/>
</dbReference>
<evidence type="ECO:0000313" key="3">
    <source>
        <dbReference type="Proteomes" id="UP000005234"/>
    </source>
</evidence>